<organism evidence="2">
    <name type="scientific">Gallibacterium anatis</name>
    <dbReference type="NCBI Taxonomy" id="750"/>
    <lineage>
        <taxon>Bacteria</taxon>
        <taxon>Pseudomonadati</taxon>
        <taxon>Pseudomonadota</taxon>
        <taxon>Gammaproteobacteria</taxon>
        <taxon>Pasteurellales</taxon>
        <taxon>Pasteurellaceae</taxon>
        <taxon>Gallibacterium</taxon>
    </lineage>
</organism>
<evidence type="ECO:0000313" key="2">
    <source>
        <dbReference type="EMBL" id="MBF4103097.1"/>
    </source>
</evidence>
<name>A0A930USD3_9PAST</name>
<dbReference type="EMBL" id="JADION010000054">
    <property type="protein sequence ID" value="MBF4103097.1"/>
    <property type="molecule type" value="Genomic_DNA"/>
</dbReference>
<accession>A0A930USD3</accession>
<dbReference type="AlphaFoldDB" id="A0A930USD3"/>
<protein>
    <submittedName>
        <fullName evidence="2">Uncharacterized protein</fullName>
    </submittedName>
</protein>
<reference evidence="2" key="1">
    <citation type="submission" date="2020-11" db="EMBL/GenBank/DDBJ databases">
        <title>Gallibacterium anatis 1637, full genome, WGS.</title>
        <authorList>
            <person name="Laishevtcev A.I."/>
            <person name="Yakimova E.A."/>
            <person name="Petkovich D."/>
            <person name="Stepanova T.V."/>
            <person name="Kalendr R.S."/>
            <person name="Rubalsky E.O."/>
            <person name="Zulkarneev E.R."/>
            <person name="Aleshkin A.V."/>
        </authorList>
    </citation>
    <scope>NUCLEOTIDE SEQUENCE</scope>
    <source>
        <strain evidence="2">1637</strain>
    </source>
</reference>
<comment type="caution">
    <text evidence="2">The sequence shown here is derived from an EMBL/GenBank/DDBJ whole genome shotgun (WGS) entry which is preliminary data.</text>
</comment>
<evidence type="ECO:0000256" key="1">
    <source>
        <dbReference type="SAM" id="MobiDB-lite"/>
    </source>
</evidence>
<feature type="region of interest" description="Disordered" evidence="1">
    <location>
        <begin position="1"/>
        <end position="40"/>
    </location>
</feature>
<gene>
    <name evidence="2" type="ORF">INT80_14465</name>
</gene>
<proteinExistence type="predicted"/>
<sequence length="71" mass="7482">MLPAIAASSDEAKFTVDATVPGDTNGNGKADDADDNKGKPTVTIPEATEATEADKHTLSMQKTLKTVFKFK</sequence>
<feature type="compositionally biased region" description="Basic and acidic residues" evidence="1">
    <location>
        <begin position="29"/>
        <end position="38"/>
    </location>
</feature>